<dbReference type="Proteomes" id="UP000799640">
    <property type="component" value="Unassembled WGS sequence"/>
</dbReference>
<name>A0A6G1IA18_9PEZI</name>
<reference evidence="1" key="1">
    <citation type="journal article" date="2020" name="Stud. Mycol.">
        <title>101 Dothideomycetes genomes: a test case for predicting lifestyles and emergence of pathogens.</title>
        <authorList>
            <person name="Haridas S."/>
            <person name="Albert R."/>
            <person name="Binder M."/>
            <person name="Bloem J."/>
            <person name="Labutti K."/>
            <person name="Salamov A."/>
            <person name="Andreopoulos B."/>
            <person name="Baker S."/>
            <person name="Barry K."/>
            <person name="Bills G."/>
            <person name="Bluhm B."/>
            <person name="Cannon C."/>
            <person name="Castanera R."/>
            <person name="Culley D."/>
            <person name="Daum C."/>
            <person name="Ezra D."/>
            <person name="Gonzalez J."/>
            <person name="Henrissat B."/>
            <person name="Kuo A."/>
            <person name="Liang C."/>
            <person name="Lipzen A."/>
            <person name="Lutzoni F."/>
            <person name="Magnuson J."/>
            <person name="Mondo S."/>
            <person name="Nolan M."/>
            <person name="Ohm R."/>
            <person name="Pangilinan J."/>
            <person name="Park H.-J."/>
            <person name="Ramirez L."/>
            <person name="Alfaro M."/>
            <person name="Sun H."/>
            <person name="Tritt A."/>
            <person name="Yoshinaga Y."/>
            <person name="Zwiers L.-H."/>
            <person name="Turgeon B."/>
            <person name="Goodwin S."/>
            <person name="Spatafora J."/>
            <person name="Crous P."/>
            <person name="Grigoriev I."/>
        </authorList>
    </citation>
    <scope>NUCLEOTIDE SEQUENCE</scope>
    <source>
        <strain evidence="1">CBS 262.69</strain>
    </source>
</reference>
<protein>
    <submittedName>
        <fullName evidence="1">Uncharacterized protein</fullName>
    </submittedName>
</protein>
<dbReference type="AlphaFoldDB" id="A0A6G1IA18"/>
<gene>
    <name evidence="1" type="ORF">EJ06DRAFT_518087</name>
</gene>
<sequence>MAEQSMTRLRRRVEIAFPTTDICGEREIMLLDCCFSIWPQGRKERSTAIGTPVKQCSVARSLNGYSGTAAVYHRSENWGNLDNSNVRAQVNPATDAMEKLVGAIKEQRTSSARTLFDSLVPVVAASQLATRLFGLVGEEVTIWKWGYIVKESPCTFIPARAERWRGEGAIFDFCDYPMALDSAEFIASDGKLKALQAKVHALENPRLKTIIRRWRRRSLEMRWNDQLQSAQLVFKVLQPK</sequence>
<evidence type="ECO:0000313" key="1">
    <source>
        <dbReference type="EMBL" id="KAF2405024.1"/>
    </source>
</evidence>
<accession>A0A6G1IA18</accession>
<proteinExistence type="predicted"/>
<keyword evidence="2" id="KW-1185">Reference proteome</keyword>
<organism evidence="1 2">
    <name type="scientific">Trichodelitschia bisporula</name>
    <dbReference type="NCBI Taxonomy" id="703511"/>
    <lineage>
        <taxon>Eukaryota</taxon>
        <taxon>Fungi</taxon>
        <taxon>Dikarya</taxon>
        <taxon>Ascomycota</taxon>
        <taxon>Pezizomycotina</taxon>
        <taxon>Dothideomycetes</taxon>
        <taxon>Dothideomycetes incertae sedis</taxon>
        <taxon>Phaeotrichales</taxon>
        <taxon>Phaeotrichaceae</taxon>
        <taxon>Trichodelitschia</taxon>
    </lineage>
</organism>
<dbReference type="EMBL" id="ML996687">
    <property type="protein sequence ID" value="KAF2405024.1"/>
    <property type="molecule type" value="Genomic_DNA"/>
</dbReference>
<evidence type="ECO:0000313" key="2">
    <source>
        <dbReference type="Proteomes" id="UP000799640"/>
    </source>
</evidence>